<gene>
    <name evidence="3" type="ORF">GDH07_13065</name>
</gene>
<dbReference type="SUPFAM" id="SSF52540">
    <property type="entry name" value="P-loop containing nucleoside triphosphate hydrolases"/>
    <property type="match status" value="1"/>
</dbReference>
<dbReference type="Gene3D" id="3.40.50.300">
    <property type="entry name" value="P-loop containing nucleotide triphosphate hydrolases"/>
    <property type="match status" value="2"/>
</dbReference>
<dbReference type="PANTHER" id="PTHR32114">
    <property type="entry name" value="ABC TRANSPORTER ABCH.3"/>
    <property type="match status" value="1"/>
</dbReference>
<feature type="domain" description="Rad50/SbcC-type AAA" evidence="2">
    <location>
        <begin position="6"/>
        <end position="66"/>
    </location>
</feature>
<evidence type="ECO:0000313" key="3">
    <source>
        <dbReference type="EMBL" id="MQA54241.1"/>
    </source>
</evidence>
<evidence type="ECO:0000313" key="4">
    <source>
        <dbReference type="Proteomes" id="UP000486534"/>
    </source>
</evidence>
<accession>A0A7X1U4U6</accession>
<dbReference type="GO" id="GO:0016887">
    <property type="term" value="F:ATP hydrolysis activity"/>
    <property type="evidence" value="ECO:0007669"/>
    <property type="project" value="InterPro"/>
</dbReference>
<dbReference type="PANTHER" id="PTHR32114:SF2">
    <property type="entry name" value="ABC TRANSPORTER ABCH.3"/>
    <property type="match status" value="1"/>
</dbReference>
<protein>
    <submittedName>
        <fullName evidence="3">AAA family ATPase</fullName>
    </submittedName>
</protein>
<dbReference type="InterPro" id="IPR038729">
    <property type="entry name" value="Rad50/SbcC_AAA"/>
</dbReference>
<dbReference type="RefSeq" id="WP_152897791.1">
    <property type="nucleotide sequence ID" value="NZ_WHUV01000002.1"/>
</dbReference>
<evidence type="ECO:0000256" key="1">
    <source>
        <dbReference type="SAM" id="Coils"/>
    </source>
</evidence>
<organism evidence="3 4">
    <name type="scientific">Pseudomonas piscis</name>
    <dbReference type="NCBI Taxonomy" id="2614538"/>
    <lineage>
        <taxon>Bacteria</taxon>
        <taxon>Pseudomonadati</taxon>
        <taxon>Pseudomonadota</taxon>
        <taxon>Gammaproteobacteria</taxon>
        <taxon>Pseudomonadales</taxon>
        <taxon>Pseudomonadaceae</taxon>
        <taxon>Pseudomonas</taxon>
    </lineage>
</organism>
<dbReference type="AlphaFoldDB" id="A0A7X1U4U6"/>
<proteinExistence type="predicted"/>
<name>A0A7X1U4U6_9PSED</name>
<dbReference type="Proteomes" id="UP000486534">
    <property type="component" value="Unassembled WGS sequence"/>
</dbReference>
<sequence length="1004" mass="110917">MSKLESITLTNLRKFGSNVTIELSPGATILLAPNGTGKTTVFEAIELGLTGNISRLGENILHAVRDNESCADVSLNFAGLTVSSRINESGQVSQDGDLSALFPNIPPTDIPFLLRLTHLLDQRENGWIVQAEEKEAGSQLARLPLGRDGALARTSLPAVRRSLTEQKNREEDNLRLFEQKLIEWNGVIQERDVATVGAVGALRPRDDLARAISQVAEKTESHDQLPSGLLVLPANQDNLTVAHSALIEVLRQKVERTQGQIAGLAETGNLVESFGLMQARLAALNEELKSSDLTLEAHSKVRSDNATLLQEHQAGMLVTQQERIKIDQALEGLVNEASARQQVQHRNGALTQAGTAVTAAEQQCRTLRERHESNQMVRNQHSQFDNQLVSLDQAELRLRDGERLVVQWELSEQRLRANRNEADQLEEDLERLRAELAEQRAALEGFKVVEMTARAEYQALSSSADTIRQAVASIAQHLPPDLEDCPLCLEHHGAVKLQDQVAKALKAIDPSLKVAEQKLRAAAQDVNSNESVVTTALEAFQACQTALAHLGESRQEFEREIQAFRIDPILASDSVPLAKESLRVQLEGVSASRLSLLERRADLALLIPQEEFDQARAEFEGSVHALDEARIEYSDALTRRDQAVSTLSNLTAGAPLARTLEELTIEKNQLDLRVSDLNGKVGTLQSILDTQQSQLIELSSVVRLNEEAIRQVQSQITSVRASWHALALEGDPLVEAAQARGDRLRSAMSELYGHIAELEIVGVEIASWAKLNDSQMAQRFIDGLRLDRTEEAYEAYLKGAIENARGAFNRLSKLADAMDTLDGSLKKEIANVQKHVRKVEPRWRALLKRVVRESRFHDASLKFVNTYNRDRAGVSVPLGKISAPVPNIASEAQLTDLQLTFLLSMAMSHQWSPWKALLLDDPTQHHDLVHASAVFDLLRDYIVDHGFQVVIATHDALQARYFLRKLQNDGIEAKIWSLVPTDNGVIAEEGQRRQSVGVAPLTAG</sequence>
<comment type="caution">
    <text evidence="3">The sequence shown here is derived from an EMBL/GenBank/DDBJ whole genome shotgun (WGS) entry which is preliminary data.</text>
</comment>
<keyword evidence="1" id="KW-0175">Coiled coil</keyword>
<dbReference type="GO" id="GO:0006302">
    <property type="term" value="P:double-strand break repair"/>
    <property type="evidence" value="ECO:0007669"/>
    <property type="project" value="InterPro"/>
</dbReference>
<dbReference type="Pfam" id="PF13476">
    <property type="entry name" value="AAA_23"/>
    <property type="match status" value="1"/>
</dbReference>
<evidence type="ECO:0000259" key="2">
    <source>
        <dbReference type="Pfam" id="PF13476"/>
    </source>
</evidence>
<dbReference type="EMBL" id="WHUV01000002">
    <property type="protein sequence ID" value="MQA54241.1"/>
    <property type="molecule type" value="Genomic_DNA"/>
</dbReference>
<feature type="coiled-coil region" evidence="1">
    <location>
        <begin position="408"/>
        <end position="449"/>
    </location>
</feature>
<dbReference type="InterPro" id="IPR027417">
    <property type="entry name" value="P-loop_NTPase"/>
</dbReference>
<reference evidence="3 4" key="1">
    <citation type="submission" date="2019-10" db="EMBL/GenBank/DDBJ databases">
        <title>Pseudomonas dajingensis sp. nov., isolated from the profound head ulcers of farmed Murray cod (Maccullochella peelii peelii).</title>
        <authorList>
            <person name="Liu Y."/>
        </authorList>
    </citation>
    <scope>NUCLEOTIDE SEQUENCE [LARGE SCALE GENOMIC DNA]</scope>
    <source>
        <strain evidence="3 4">MC042</strain>
    </source>
</reference>